<keyword evidence="3" id="KW-1185">Reference proteome</keyword>
<name>A0A5C0CH30_9CAUD</name>
<dbReference type="GeneID" id="55812686"/>
<organism evidence="2 3">
    <name type="scientific">Salmonella phage SI7</name>
    <dbReference type="NCBI Taxonomy" id="2592212"/>
    <lineage>
        <taxon>Viruses</taxon>
        <taxon>Duplodnaviria</taxon>
        <taxon>Heunggongvirae</taxon>
        <taxon>Uroviricota</taxon>
        <taxon>Caudoviricetes</taxon>
        <taxon>Peduoviridae</taxon>
        <taxon>Irrigatiovirus</taxon>
        <taxon>Irrigatiovirus SI7</taxon>
    </lineage>
</organism>
<sequence>MVTKLQISCAAPVGVCGHAAAELRRFSRGVKNYSRIKPNFYLVIRIGRRWRLLSKNGGKVWSLMTHEKYNVESKK</sequence>
<dbReference type="RefSeq" id="YP_009883366.1">
    <property type="nucleotide sequence ID" value="NC_049460.1"/>
</dbReference>
<proteinExistence type="predicted"/>
<dbReference type="InterPro" id="IPR056925">
    <property type="entry name" value="ParE-like"/>
</dbReference>
<evidence type="ECO:0000313" key="2">
    <source>
        <dbReference type="EMBL" id="QEI25462.1"/>
    </source>
</evidence>
<dbReference type="Proteomes" id="UP000323969">
    <property type="component" value="Segment"/>
</dbReference>
<accession>A0A5C0CH30</accession>
<evidence type="ECO:0000313" key="3">
    <source>
        <dbReference type="Proteomes" id="UP000323969"/>
    </source>
</evidence>
<reference evidence="2 3" key="1">
    <citation type="submission" date="2019-05" db="EMBL/GenBank/DDBJ databases">
        <title>Salmonella bacteriophage diversity and host specificity revealed by physiological characterization and whole genome sequencing.</title>
        <authorList>
            <person name="Fong K."/>
            <person name="Tremblay D."/>
            <person name="Delaquis P."/>
            <person name="Moineau S."/>
            <person name="Goodridge L."/>
            <person name="Levesque R."/>
            <person name="Wang S."/>
        </authorList>
    </citation>
    <scope>NUCLEOTIDE SEQUENCE [LARGE SCALE GENOMIC DNA]</scope>
</reference>
<dbReference type="EMBL" id="MK972712">
    <property type="protein sequence ID" value="QEI25462.1"/>
    <property type="molecule type" value="Genomic_DNA"/>
</dbReference>
<feature type="domain" description="ParE-like toxin" evidence="1">
    <location>
        <begin position="15"/>
        <end position="71"/>
    </location>
</feature>
<protein>
    <recommendedName>
        <fullName evidence="1">ParE-like toxin domain-containing protein</fullName>
    </recommendedName>
</protein>
<evidence type="ECO:0000259" key="1">
    <source>
        <dbReference type="Pfam" id="PF24732"/>
    </source>
</evidence>
<dbReference type="KEGG" id="vg:55812686"/>
<dbReference type="Pfam" id="PF24732">
    <property type="entry name" value="ParE_like"/>
    <property type="match status" value="1"/>
</dbReference>